<dbReference type="InterPro" id="IPR002403">
    <property type="entry name" value="Cyt_P450_E_grp-IV"/>
</dbReference>
<dbReference type="InterPro" id="IPR001128">
    <property type="entry name" value="Cyt_P450"/>
</dbReference>
<keyword evidence="9" id="KW-0812">Transmembrane</keyword>
<dbReference type="PRINTS" id="PR00465">
    <property type="entry name" value="EP450IV"/>
</dbReference>
<comment type="cofactor">
    <cofactor evidence="1 8">
        <name>heme</name>
        <dbReference type="ChEBI" id="CHEBI:30413"/>
    </cofactor>
</comment>
<name>A0AAE0NP90_9PEZI</name>
<feature type="binding site" description="axial binding residue" evidence="8">
    <location>
        <position position="488"/>
    </location>
    <ligand>
        <name>heme</name>
        <dbReference type="ChEBI" id="CHEBI:30413"/>
    </ligand>
    <ligandPart>
        <name>Fe</name>
        <dbReference type="ChEBI" id="CHEBI:18248"/>
    </ligandPart>
</feature>
<dbReference type="InterPro" id="IPR036396">
    <property type="entry name" value="Cyt_P450_sf"/>
</dbReference>
<dbReference type="Proteomes" id="UP001285441">
    <property type="component" value="Unassembled WGS sequence"/>
</dbReference>
<keyword evidence="6 8" id="KW-0408">Iron</keyword>
<dbReference type="PANTHER" id="PTHR46206">
    <property type="entry name" value="CYTOCHROME P450"/>
    <property type="match status" value="1"/>
</dbReference>
<evidence type="ECO:0000313" key="11">
    <source>
        <dbReference type="Proteomes" id="UP001285441"/>
    </source>
</evidence>
<dbReference type="CDD" id="cd11041">
    <property type="entry name" value="CYP503A1-like"/>
    <property type="match status" value="1"/>
</dbReference>
<keyword evidence="8" id="KW-0349">Heme</keyword>
<dbReference type="GO" id="GO:0005506">
    <property type="term" value="F:iron ion binding"/>
    <property type="evidence" value="ECO:0007669"/>
    <property type="project" value="InterPro"/>
</dbReference>
<keyword evidence="9" id="KW-1133">Transmembrane helix</keyword>
<keyword evidence="9" id="KW-0472">Membrane</keyword>
<keyword evidence="7" id="KW-0503">Monooxygenase</keyword>
<evidence type="ECO:0000256" key="6">
    <source>
        <dbReference type="ARBA" id="ARBA00023004"/>
    </source>
</evidence>
<evidence type="ECO:0000256" key="4">
    <source>
        <dbReference type="ARBA" id="ARBA00022723"/>
    </source>
</evidence>
<proteinExistence type="inferred from homology"/>
<organism evidence="10 11">
    <name type="scientific">Podospora didyma</name>
    <dbReference type="NCBI Taxonomy" id="330526"/>
    <lineage>
        <taxon>Eukaryota</taxon>
        <taxon>Fungi</taxon>
        <taxon>Dikarya</taxon>
        <taxon>Ascomycota</taxon>
        <taxon>Pezizomycotina</taxon>
        <taxon>Sordariomycetes</taxon>
        <taxon>Sordariomycetidae</taxon>
        <taxon>Sordariales</taxon>
        <taxon>Podosporaceae</taxon>
        <taxon>Podospora</taxon>
    </lineage>
</organism>
<dbReference type="GO" id="GO:0020037">
    <property type="term" value="F:heme binding"/>
    <property type="evidence" value="ECO:0007669"/>
    <property type="project" value="InterPro"/>
</dbReference>
<comment type="similarity">
    <text evidence="3">Belongs to the cytochrome P450 family.</text>
</comment>
<dbReference type="PANTHER" id="PTHR46206:SF6">
    <property type="entry name" value="CYTOCHROME P450 MONOOXYGENASE AN1598-RELATED"/>
    <property type="match status" value="1"/>
</dbReference>
<sequence length="548" mass="61445">MASLVSGIQAQYIDLQEQYFILRQSLAPLNLTGWQLARLLLAQVWRDIPTSAKLGLGLLVGVAILLAVDGFLVQPYFQSVRRLGIPRLWPSQGKHAWDYKPMLDEAAEKYPHNPWFFAYSGFEFVVFPSAYVDEIRRLPARTASLVDFLTTVQFGGWRLIGSDDSSSTLHKTASTDLARSIAPLGLARQDTAKRAWEAAAGSSGAGKWATISLIWTVLDIVAKMGATGLVGEPLSRDKRWLTAVKVLPMTVGIGVISSSYFPRLLRPLVATLSYFPAYLVYQYQSYLVRPTVEKAVRDFQNNKKEDKKKTTFVQLIVQRYKPSELSVEQVIKDVITASFESTPTTAASLYWMLTELLIRPDLVEELRGEVVSVLDKNGRLPQTQLHELAKLDSFMRESARVNTFHYLGLSRILREPVQLSIGPRLPKGTIVCVDQYHIHGSPDLYPDPDIFDAFRSYRLRHRPGQETLHQYSSNGPELLTWGDGPQVCPGRVFAGNTIKILLAHLLLDYDIQMPAGAAYKPERLSLPNGSVQPDLSVKFMIRRRKVSG</sequence>
<evidence type="ECO:0000256" key="1">
    <source>
        <dbReference type="ARBA" id="ARBA00001971"/>
    </source>
</evidence>
<dbReference type="GO" id="GO:0016705">
    <property type="term" value="F:oxidoreductase activity, acting on paired donors, with incorporation or reduction of molecular oxygen"/>
    <property type="evidence" value="ECO:0007669"/>
    <property type="project" value="InterPro"/>
</dbReference>
<keyword evidence="5" id="KW-0560">Oxidoreductase</keyword>
<reference evidence="10" key="1">
    <citation type="journal article" date="2023" name="Mol. Phylogenet. Evol.">
        <title>Genome-scale phylogeny and comparative genomics of the fungal order Sordariales.</title>
        <authorList>
            <person name="Hensen N."/>
            <person name="Bonometti L."/>
            <person name="Westerberg I."/>
            <person name="Brannstrom I.O."/>
            <person name="Guillou S."/>
            <person name="Cros-Aarteil S."/>
            <person name="Calhoun S."/>
            <person name="Haridas S."/>
            <person name="Kuo A."/>
            <person name="Mondo S."/>
            <person name="Pangilinan J."/>
            <person name="Riley R."/>
            <person name="LaButti K."/>
            <person name="Andreopoulos B."/>
            <person name="Lipzen A."/>
            <person name="Chen C."/>
            <person name="Yan M."/>
            <person name="Daum C."/>
            <person name="Ng V."/>
            <person name="Clum A."/>
            <person name="Steindorff A."/>
            <person name="Ohm R.A."/>
            <person name="Martin F."/>
            <person name="Silar P."/>
            <person name="Natvig D.O."/>
            <person name="Lalanne C."/>
            <person name="Gautier V."/>
            <person name="Ament-Velasquez S.L."/>
            <person name="Kruys A."/>
            <person name="Hutchinson M.I."/>
            <person name="Powell A.J."/>
            <person name="Barry K."/>
            <person name="Miller A.N."/>
            <person name="Grigoriev I.V."/>
            <person name="Debuchy R."/>
            <person name="Gladieux P."/>
            <person name="Hiltunen Thoren M."/>
            <person name="Johannesson H."/>
        </authorList>
    </citation>
    <scope>NUCLEOTIDE SEQUENCE</scope>
    <source>
        <strain evidence="10">CBS 232.78</strain>
    </source>
</reference>
<dbReference type="Gene3D" id="1.10.630.10">
    <property type="entry name" value="Cytochrome P450"/>
    <property type="match status" value="1"/>
</dbReference>
<keyword evidence="11" id="KW-1185">Reference proteome</keyword>
<evidence type="ECO:0000256" key="9">
    <source>
        <dbReference type="SAM" id="Phobius"/>
    </source>
</evidence>
<evidence type="ECO:0000256" key="8">
    <source>
        <dbReference type="PIRSR" id="PIRSR602403-1"/>
    </source>
</evidence>
<keyword evidence="4 8" id="KW-0479">Metal-binding</keyword>
<evidence type="ECO:0000256" key="3">
    <source>
        <dbReference type="ARBA" id="ARBA00010617"/>
    </source>
</evidence>
<dbReference type="EMBL" id="JAULSW010000004">
    <property type="protein sequence ID" value="KAK3385182.1"/>
    <property type="molecule type" value="Genomic_DNA"/>
</dbReference>
<dbReference type="GO" id="GO:0016020">
    <property type="term" value="C:membrane"/>
    <property type="evidence" value="ECO:0007669"/>
    <property type="project" value="UniProtKB-SubCell"/>
</dbReference>
<evidence type="ECO:0000256" key="7">
    <source>
        <dbReference type="ARBA" id="ARBA00023033"/>
    </source>
</evidence>
<accession>A0AAE0NP90</accession>
<evidence type="ECO:0000256" key="5">
    <source>
        <dbReference type="ARBA" id="ARBA00023002"/>
    </source>
</evidence>
<protein>
    <submittedName>
        <fullName evidence="10">Cytochrome P450</fullName>
    </submittedName>
</protein>
<dbReference type="Pfam" id="PF00067">
    <property type="entry name" value="p450"/>
    <property type="match status" value="1"/>
</dbReference>
<dbReference type="SUPFAM" id="SSF48264">
    <property type="entry name" value="Cytochrome P450"/>
    <property type="match status" value="1"/>
</dbReference>
<reference evidence="10" key="2">
    <citation type="submission" date="2023-06" db="EMBL/GenBank/DDBJ databases">
        <authorList>
            <consortium name="Lawrence Berkeley National Laboratory"/>
            <person name="Haridas S."/>
            <person name="Hensen N."/>
            <person name="Bonometti L."/>
            <person name="Westerberg I."/>
            <person name="Brannstrom I.O."/>
            <person name="Guillou S."/>
            <person name="Cros-Aarteil S."/>
            <person name="Calhoun S."/>
            <person name="Kuo A."/>
            <person name="Mondo S."/>
            <person name="Pangilinan J."/>
            <person name="Riley R."/>
            <person name="LaButti K."/>
            <person name="Andreopoulos B."/>
            <person name="Lipzen A."/>
            <person name="Chen C."/>
            <person name="Yanf M."/>
            <person name="Daum C."/>
            <person name="Ng V."/>
            <person name="Clum A."/>
            <person name="Steindorff A."/>
            <person name="Ohm R."/>
            <person name="Martin F."/>
            <person name="Silar P."/>
            <person name="Natvig D."/>
            <person name="Lalanne C."/>
            <person name="Gautier V."/>
            <person name="Ament-velasquez S.L."/>
            <person name="Kruys A."/>
            <person name="Hutchinson M.I."/>
            <person name="Powell A.J."/>
            <person name="Barry K."/>
            <person name="Miller A.N."/>
            <person name="Grigoriev I.V."/>
            <person name="Debuchy R."/>
            <person name="Gladieux P."/>
            <person name="Thoren M.H."/>
            <person name="Johannesson H."/>
        </authorList>
    </citation>
    <scope>NUCLEOTIDE SEQUENCE</scope>
    <source>
        <strain evidence="10">CBS 232.78</strain>
    </source>
</reference>
<dbReference type="GO" id="GO:0004497">
    <property type="term" value="F:monooxygenase activity"/>
    <property type="evidence" value="ECO:0007669"/>
    <property type="project" value="UniProtKB-KW"/>
</dbReference>
<comment type="caution">
    <text evidence="10">The sequence shown here is derived from an EMBL/GenBank/DDBJ whole genome shotgun (WGS) entry which is preliminary data.</text>
</comment>
<evidence type="ECO:0000256" key="2">
    <source>
        <dbReference type="ARBA" id="ARBA00004167"/>
    </source>
</evidence>
<evidence type="ECO:0000313" key="10">
    <source>
        <dbReference type="EMBL" id="KAK3385182.1"/>
    </source>
</evidence>
<feature type="transmembrane region" description="Helical" evidence="9">
    <location>
        <begin position="54"/>
        <end position="73"/>
    </location>
</feature>
<gene>
    <name evidence="10" type="ORF">B0H63DRAFT_510077</name>
</gene>
<comment type="subcellular location">
    <subcellularLocation>
        <location evidence="2">Membrane</location>
        <topology evidence="2">Single-pass membrane protein</topology>
    </subcellularLocation>
</comment>
<dbReference type="AlphaFoldDB" id="A0AAE0NP90"/>